<protein>
    <submittedName>
        <fullName evidence="3">Uncharacterized protein YndB with AHSA1/START domain</fullName>
    </submittedName>
</protein>
<dbReference type="InterPro" id="IPR037523">
    <property type="entry name" value="VOC_core"/>
</dbReference>
<keyword evidence="4" id="KW-1185">Reference proteome</keyword>
<dbReference type="Proteomes" id="UP000315677">
    <property type="component" value="Unassembled WGS sequence"/>
</dbReference>
<dbReference type="PROSITE" id="PS51819">
    <property type="entry name" value="VOC"/>
    <property type="match status" value="1"/>
</dbReference>
<evidence type="ECO:0000313" key="4">
    <source>
        <dbReference type="Proteomes" id="UP000315677"/>
    </source>
</evidence>
<dbReference type="OrthoDB" id="9806976at2"/>
<dbReference type="SUPFAM" id="SSF55961">
    <property type="entry name" value="Bet v1-like"/>
    <property type="match status" value="1"/>
</dbReference>
<name>A0A543DZR6_9PSEU</name>
<comment type="similarity">
    <text evidence="1">Belongs to the AHA1 family.</text>
</comment>
<comment type="caution">
    <text evidence="3">The sequence shown here is derived from an EMBL/GenBank/DDBJ whole genome shotgun (WGS) entry which is preliminary data.</text>
</comment>
<sequence>MQWTLEVVQVPVSDVERAKAFYADRVGFTVDLDVASDAEHRFVQLTPPGSGCSIQLSTGYHDDLVPGSLRGLVLVVPDVHAAHAHLAAGGVATSGVVVSEDGETFRPAREGDALDNVGFVHFADPDGNRWSVQQISSRAGVTHDLTVTRLLEAPVEQAWKAWTEPEYVMRWWGPTGFTSPLAELDVREGGTSLVCMRAPAEYGGQDMYNTWTYRTVVPHERLEFALDFTDADRAPLDDASIPPGVPRAVRHVVTLRPVDGGRTELTVQEFGYGTAEARDVSRAGLEQCLDKMESLFRDGWAPPAG</sequence>
<feature type="domain" description="VOC" evidence="2">
    <location>
        <begin position="4"/>
        <end position="135"/>
    </location>
</feature>
<dbReference type="Pfam" id="PF08327">
    <property type="entry name" value="AHSA1"/>
    <property type="match status" value="1"/>
</dbReference>
<dbReference type="CDD" id="cd07814">
    <property type="entry name" value="SRPBCC_CalC_Aha1-like"/>
    <property type="match status" value="1"/>
</dbReference>
<gene>
    <name evidence="3" type="ORF">FB558_1513</name>
</gene>
<dbReference type="Gene3D" id="3.10.180.10">
    <property type="entry name" value="2,3-Dihydroxybiphenyl 1,2-Dioxygenase, domain 1"/>
    <property type="match status" value="1"/>
</dbReference>
<organism evidence="3 4">
    <name type="scientific">Pseudonocardia kunmingensis</name>
    <dbReference type="NCBI Taxonomy" id="630975"/>
    <lineage>
        <taxon>Bacteria</taxon>
        <taxon>Bacillati</taxon>
        <taxon>Actinomycetota</taxon>
        <taxon>Actinomycetes</taxon>
        <taxon>Pseudonocardiales</taxon>
        <taxon>Pseudonocardiaceae</taxon>
        <taxon>Pseudonocardia</taxon>
    </lineage>
</organism>
<dbReference type="InterPro" id="IPR029068">
    <property type="entry name" value="Glyas_Bleomycin-R_OHBP_Dase"/>
</dbReference>
<dbReference type="EMBL" id="VFPA01000001">
    <property type="protein sequence ID" value="TQM14739.1"/>
    <property type="molecule type" value="Genomic_DNA"/>
</dbReference>
<dbReference type="AlphaFoldDB" id="A0A543DZR6"/>
<accession>A0A543DZR6</accession>
<reference evidence="3 4" key="1">
    <citation type="submission" date="2019-06" db="EMBL/GenBank/DDBJ databases">
        <title>Sequencing the genomes of 1000 actinobacteria strains.</title>
        <authorList>
            <person name="Klenk H.-P."/>
        </authorList>
    </citation>
    <scope>NUCLEOTIDE SEQUENCE [LARGE SCALE GENOMIC DNA]</scope>
    <source>
        <strain evidence="3 4">DSM 45301</strain>
    </source>
</reference>
<evidence type="ECO:0000313" key="3">
    <source>
        <dbReference type="EMBL" id="TQM14739.1"/>
    </source>
</evidence>
<dbReference type="InterPro" id="IPR023393">
    <property type="entry name" value="START-like_dom_sf"/>
</dbReference>
<evidence type="ECO:0000259" key="2">
    <source>
        <dbReference type="PROSITE" id="PS51819"/>
    </source>
</evidence>
<proteinExistence type="inferred from homology"/>
<dbReference type="RefSeq" id="WP_142049477.1">
    <property type="nucleotide sequence ID" value="NZ_VFPA01000001.1"/>
</dbReference>
<dbReference type="Gene3D" id="3.30.530.20">
    <property type="match status" value="1"/>
</dbReference>
<dbReference type="SUPFAM" id="SSF54593">
    <property type="entry name" value="Glyoxalase/Bleomycin resistance protein/Dihydroxybiphenyl dioxygenase"/>
    <property type="match status" value="1"/>
</dbReference>
<dbReference type="Pfam" id="PF00903">
    <property type="entry name" value="Glyoxalase"/>
    <property type="match status" value="1"/>
</dbReference>
<dbReference type="InterPro" id="IPR013538">
    <property type="entry name" value="ASHA1/2-like_C"/>
</dbReference>
<evidence type="ECO:0000256" key="1">
    <source>
        <dbReference type="ARBA" id="ARBA00006817"/>
    </source>
</evidence>
<dbReference type="InterPro" id="IPR004360">
    <property type="entry name" value="Glyas_Fos-R_dOase_dom"/>
</dbReference>